<evidence type="ECO:0000313" key="4">
    <source>
        <dbReference type="Proteomes" id="UP000233535"/>
    </source>
</evidence>
<evidence type="ECO:0000313" key="3">
    <source>
        <dbReference type="EMBL" id="PKQ63167.1"/>
    </source>
</evidence>
<organism evidence="3 4">
    <name type="scientific">Labilibaculum filiforme</name>
    <dbReference type="NCBI Taxonomy" id="1940526"/>
    <lineage>
        <taxon>Bacteria</taxon>
        <taxon>Pseudomonadati</taxon>
        <taxon>Bacteroidota</taxon>
        <taxon>Bacteroidia</taxon>
        <taxon>Marinilabiliales</taxon>
        <taxon>Marinifilaceae</taxon>
        <taxon>Labilibaculum</taxon>
    </lineage>
</organism>
<evidence type="ECO:0000259" key="2">
    <source>
        <dbReference type="Pfam" id="PF14086"/>
    </source>
</evidence>
<dbReference type="OrthoDB" id="679785at2"/>
<evidence type="ECO:0000256" key="1">
    <source>
        <dbReference type="SAM" id="SignalP"/>
    </source>
</evidence>
<comment type="caution">
    <text evidence="3">The sequence shown here is derived from an EMBL/GenBank/DDBJ whole genome shotgun (WGS) entry which is preliminary data.</text>
</comment>
<accession>A0A2N3HYQ8</accession>
<dbReference type="Proteomes" id="UP000233535">
    <property type="component" value="Unassembled WGS sequence"/>
</dbReference>
<dbReference type="InterPro" id="IPR025362">
    <property type="entry name" value="DUF4266"/>
</dbReference>
<gene>
    <name evidence="3" type="ORF">BZG02_10430</name>
</gene>
<keyword evidence="4" id="KW-1185">Reference proteome</keyword>
<dbReference type="RefSeq" id="WP_101261373.1">
    <property type="nucleotide sequence ID" value="NZ_MVDD01000006.1"/>
</dbReference>
<feature type="chain" id="PRO_5014678219" evidence="1">
    <location>
        <begin position="26"/>
        <end position="73"/>
    </location>
</feature>
<dbReference type="Pfam" id="PF14086">
    <property type="entry name" value="DUF4266"/>
    <property type="match status" value="1"/>
</dbReference>
<keyword evidence="1" id="KW-0732">Signal</keyword>
<proteinExistence type="predicted"/>
<protein>
    <submittedName>
        <fullName evidence="3">Arginine decarboxylase</fullName>
    </submittedName>
</protein>
<sequence>MKKKINLLILGLFAILAMNSCVSVAAYQKTYLNDEEMALQAKKLEVYESNFQAYREGAAGANGGKSGGGCGCN</sequence>
<feature type="signal peptide" evidence="1">
    <location>
        <begin position="1"/>
        <end position="25"/>
    </location>
</feature>
<name>A0A2N3HYQ8_9BACT</name>
<reference evidence="3 4" key="1">
    <citation type="journal article" date="2017" name="Front. Microbiol.">
        <title>Labilibaculum manganireducens gen. nov., sp. nov. and Labilibaculum filiforme sp. nov., Novel Bacteroidetes Isolated from Subsurface Sediments of the Baltic Sea.</title>
        <authorList>
            <person name="Vandieken V."/>
            <person name="Marshall I.P."/>
            <person name="Niemann H."/>
            <person name="Engelen B."/>
            <person name="Cypionka H."/>
        </authorList>
    </citation>
    <scope>NUCLEOTIDE SEQUENCE [LARGE SCALE GENOMIC DNA]</scope>
    <source>
        <strain evidence="3 4">59.16B</strain>
    </source>
</reference>
<dbReference type="AlphaFoldDB" id="A0A2N3HYQ8"/>
<dbReference type="EMBL" id="MVDD01000006">
    <property type="protein sequence ID" value="PKQ63167.1"/>
    <property type="molecule type" value="Genomic_DNA"/>
</dbReference>
<feature type="domain" description="DUF4266" evidence="2">
    <location>
        <begin position="24"/>
        <end position="73"/>
    </location>
</feature>